<protein>
    <submittedName>
        <fullName evidence="1">Uncharacterized protein</fullName>
    </submittedName>
</protein>
<keyword evidence="3" id="KW-1185">Reference proteome</keyword>
<name>A0A3E3I7Y6_9FIRM</name>
<dbReference type="EMBL" id="QVLU01000001">
    <property type="protein sequence ID" value="RGE74424.1"/>
    <property type="molecule type" value="Genomic_DNA"/>
</dbReference>
<dbReference type="Proteomes" id="UP000260812">
    <property type="component" value="Unassembled WGS sequence"/>
</dbReference>
<accession>A0A3E3I7Y6</accession>
<comment type="caution">
    <text evidence="1">The sequence shown here is derived from an EMBL/GenBank/DDBJ whole genome shotgun (WGS) entry which is preliminary data.</text>
</comment>
<reference evidence="1 4" key="1">
    <citation type="submission" date="2018-08" db="EMBL/GenBank/DDBJ databases">
        <title>A genome reference for cultivated species of the human gut microbiota.</title>
        <authorList>
            <person name="Zou Y."/>
            <person name="Xue W."/>
            <person name="Luo G."/>
        </authorList>
    </citation>
    <scope>NUCLEOTIDE SEQUENCE [LARGE SCALE GENOMIC DNA]</scope>
    <source>
        <strain evidence="2 4">AF26-4BH</strain>
        <strain evidence="1">TF05-5AC</strain>
    </source>
</reference>
<evidence type="ECO:0000313" key="2">
    <source>
        <dbReference type="EMBL" id="RGE74424.1"/>
    </source>
</evidence>
<gene>
    <name evidence="2" type="ORF">DWY69_00160</name>
    <name evidence="1" type="ORF">DXC51_08190</name>
</gene>
<proteinExistence type="predicted"/>
<dbReference type="Proteomes" id="UP000261166">
    <property type="component" value="Unassembled WGS sequence"/>
</dbReference>
<dbReference type="AlphaFoldDB" id="A0A3E3I7Y6"/>
<organism evidence="1 3">
    <name type="scientific">Eisenbergiella massiliensis</name>
    <dbReference type="NCBI Taxonomy" id="1720294"/>
    <lineage>
        <taxon>Bacteria</taxon>
        <taxon>Bacillati</taxon>
        <taxon>Bacillota</taxon>
        <taxon>Clostridia</taxon>
        <taxon>Lachnospirales</taxon>
        <taxon>Lachnospiraceae</taxon>
        <taxon>Eisenbergiella</taxon>
    </lineage>
</organism>
<evidence type="ECO:0000313" key="4">
    <source>
        <dbReference type="Proteomes" id="UP000261166"/>
    </source>
</evidence>
<sequence length="64" mass="7524">MKRGKRCWLNRQYKNKSIFSENISLLWKNVCERIEAAGCRKQLENSFPGRGIRPLAGKVQKKKM</sequence>
<evidence type="ECO:0000313" key="1">
    <source>
        <dbReference type="EMBL" id="RGE62562.1"/>
    </source>
</evidence>
<dbReference type="EMBL" id="QVLV01000004">
    <property type="protein sequence ID" value="RGE62562.1"/>
    <property type="molecule type" value="Genomic_DNA"/>
</dbReference>
<evidence type="ECO:0000313" key="3">
    <source>
        <dbReference type="Proteomes" id="UP000260812"/>
    </source>
</evidence>